<dbReference type="Pfam" id="PF02417">
    <property type="entry name" value="Chromate_transp"/>
    <property type="match status" value="1"/>
</dbReference>
<evidence type="ECO:0000313" key="9">
    <source>
        <dbReference type="Proteomes" id="UP000095488"/>
    </source>
</evidence>
<accession>A0ABM9URM1</accession>
<comment type="subcellular location">
    <subcellularLocation>
        <location evidence="1">Cell membrane</location>
        <topology evidence="1">Multi-pass membrane protein</topology>
    </subcellularLocation>
</comment>
<keyword evidence="4 7" id="KW-0812">Transmembrane</keyword>
<keyword evidence="3" id="KW-1003">Cell membrane</keyword>
<dbReference type="InterPro" id="IPR003370">
    <property type="entry name" value="Chromate_transpt"/>
</dbReference>
<reference evidence="8 9" key="1">
    <citation type="submission" date="2015-09" db="EMBL/GenBank/DDBJ databases">
        <authorList>
            <consortium name="Pathogen Informatics"/>
        </authorList>
    </citation>
    <scope>NUCLEOTIDE SEQUENCE [LARGE SCALE GENOMIC DNA]</scope>
    <source>
        <strain evidence="8 9">2789STDY5834858</strain>
    </source>
</reference>
<keyword evidence="9" id="KW-1185">Reference proteome</keyword>
<feature type="transmembrane region" description="Helical" evidence="7">
    <location>
        <begin position="164"/>
        <end position="183"/>
    </location>
</feature>
<dbReference type="PANTHER" id="PTHR43663">
    <property type="entry name" value="CHROMATE TRANSPORT PROTEIN-RELATED"/>
    <property type="match status" value="1"/>
</dbReference>
<evidence type="ECO:0000313" key="8">
    <source>
        <dbReference type="EMBL" id="CUO09672.1"/>
    </source>
</evidence>
<evidence type="ECO:0000256" key="5">
    <source>
        <dbReference type="ARBA" id="ARBA00022989"/>
    </source>
</evidence>
<comment type="caution">
    <text evidence="8">The sequence shown here is derived from an EMBL/GenBank/DDBJ whole genome shotgun (WGS) entry which is preliminary data.</text>
</comment>
<evidence type="ECO:0000256" key="6">
    <source>
        <dbReference type="ARBA" id="ARBA00023136"/>
    </source>
</evidence>
<feature type="transmembrane region" description="Helical" evidence="7">
    <location>
        <begin position="6"/>
        <end position="25"/>
    </location>
</feature>
<dbReference type="RefSeq" id="WP_055259816.1">
    <property type="nucleotide sequence ID" value="NZ_CABIXL010000006.1"/>
</dbReference>
<dbReference type="PANTHER" id="PTHR43663:SF1">
    <property type="entry name" value="CHROMATE TRANSPORTER"/>
    <property type="match status" value="1"/>
</dbReference>
<dbReference type="Proteomes" id="UP000095488">
    <property type="component" value="Unassembled WGS sequence"/>
</dbReference>
<feature type="transmembrane region" description="Helical" evidence="7">
    <location>
        <begin position="116"/>
        <end position="135"/>
    </location>
</feature>
<evidence type="ECO:0000256" key="3">
    <source>
        <dbReference type="ARBA" id="ARBA00022475"/>
    </source>
</evidence>
<evidence type="ECO:0000256" key="4">
    <source>
        <dbReference type="ARBA" id="ARBA00022692"/>
    </source>
</evidence>
<evidence type="ECO:0000256" key="7">
    <source>
        <dbReference type="SAM" id="Phobius"/>
    </source>
</evidence>
<proteinExistence type="inferred from homology"/>
<dbReference type="InterPro" id="IPR052518">
    <property type="entry name" value="CHR_Transporter"/>
</dbReference>
<gene>
    <name evidence="8" type="ORF">ERS852473_01888</name>
</gene>
<keyword evidence="6 7" id="KW-0472">Membrane</keyword>
<protein>
    <submittedName>
        <fullName evidence="8">Chromate transporter, chromate ion transporter (CHR) family</fullName>
    </submittedName>
</protein>
<dbReference type="EMBL" id="CYZR01000006">
    <property type="protein sequence ID" value="CUO09672.1"/>
    <property type="molecule type" value="Genomic_DNA"/>
</dbReference>
<evidence type="ECO:0000256" key="2">
    <source>
        <dbReference type="ARBA" id="ARBA00005262"/>
    </source>
</evidence>
<organism evidence="8 9">
    <name type="scientific">Sarcina ventriculi</name>
    <name type="common">Clostridium ventriculi</name>
    <dbReference type="NCBI Taxonomy" id="1267"/>
    <lineage>
        <taxon>Bacteria</taxon>
        <taxon>Bacillati</taxon>
        <taxon>Bacillota</taxon>
        <taxon>Clostridia</taxon>
        <taxon>Eubacteriales</taxon>
        <taxon>Clostridiaceae</taxon>
        <taxon>Sarcina</taxon>
    </lineage>
</organism>
<feature type="transmembrane region" description="Helical" evidence="7">
    <location>
        <begin position="75"/>
        <end position="95"/>
    </location>
</feature>
<sequence>MILIQLYVVFLAVGTLAFGGGYAMLPFIKSLLVNNMHWITAAQFTSYIGICQIAPGPVSVNLTYFVGFKLAGVPGGILAMIGLCTTPFILVSIAFKAFSKFKDSVVWNACLKGMKPALIALLLSALVMVCKTAYIGKTFNGEWHEIVITVISGILLFSKKVHPIFIIILAAVLGIVFQFVPLFN</sequence>
<name>A0ABM9URM1_SARVE</name>
<comment type="similarity">
    <text evidence="2">Belongs to the chromate ion transporter (CHR) (TC 2.A.51) family.</text>
</comment>
<keyword evidence="5 7" id="KW-1133">Transmembrane helix</keyword>
<evidence type="ECO:0000256" key="1">
    <source>
        <dbReference type="ARBA" id="ARBA00004651"/>
    </source>
</evidence>